<evidence type="ECO:0000256" key="1">
    <source>
        <dbReference type="ARBA" id="ARBA00004540"/>
    </source>
</evidence>
<dbReference type="InterPro" id="IPR012919">
    <property type="entry name" value="SUN_dom"/>
</dbReference>
<feature type="domain" description="SUN" evidence="7">
    <location>
        <begin position="292"/>
        <end position="452"/>
    </location>
</feature>
<proteinExistence type="predicted"/>
<feature type="transmembrane region" description="Helical" evidence="6">
    <location>
        <begin position="165"/>
        <end position="188"/>
    </location>
</feature>
<reference evidence="9" key="2">
    <citation type="submission" date="2025-08" db="UniProtKB">
        <authorList>
            <consortium name="RefSeq"/>
        </authorList>
    </citation>
    <scope>IDENTIFICATION</scope>
</reference>
<evidence type="ECO:0000256" key="4">
    <source>
        <dbReference type="ARBA" id="ARBA00023136"/>
    </source>
</evidence>
<reference evidence="8" key="1">
    <citation type="submission" date="2025-05" db="UniProtKB">
        <authorList>
            <consortium name="RefSeq"/>
        </authorList>
    </citation>
    <scope>NUCLEOTIDE SEQUENCE [LARGE SCALE GENOMIC DNA]</scope>
</reference>
<dbReference type="Proteomes" id="UP001652642">
    <property type="component" value="Chromosome 2"/>
</dbReference>
<accession>A0ABM5FI32</accession>
<evidence type="ECO:0000313" key="8">
    <source>
        <dbReference type="Proteomes" id="UP001652642"/>
    </source>
</evidence>
<evidence type="ECO:0000313" key="9">
    <source>
        <dbReference type="RefSeq" id="XP_072845045.1"/>
    </source>
</evidence>
<dbReference type="Pfam" id="PF07738">
    <property type="entry name" value="Sad1_UNC"/>
    <property type="match status" value="1"/>
</dbReference>
<keyword evidence="3 6" id="KW-1133">Transmembrane helix</keyword>
<dbReference type="PANTHER" id="PTHR12911:SF24">
    <property type="entry name" value="SUN DOMAIN-CONTAINING PROTEIN 3"/>
    <property type="match status" value="1"/>
</dbReference>
<feature type="region of interest" description="Disordered" evidence="5">
    <location>
        <begin position="14"/>
        <end position="50"/>
    </location>
</feature>
<evidence type="ECO:0000256" key="6">
    <source>
        <dbReference type="SAM" id="Phobius"/>
    </source>
</evidence>
<evidence type="ECO:0000256" key="5">
    <source>
        <dbReference type="SAM" id="MobiDB-lite"/>
    </source>
</evidence>
<gene>
    <name evidence="9" type="primary">LOC110070051</name>
</gene>
<organism evidence="8 9">
    <name type="scientific">Pogona vitticeps</name>
    <name type="common">central bearded dragon</name>
    <dbReference type="NCBI Taxonomy" id="103695"/>
    <lineage>
        <taxon>Eukaryota</taxon>
        <taxon>Metazoa</taxon>
        <taxon>Chordata</taxon>
        <taxon>Craniata</taxon>
        <taxon>Vertebrata</taxon>
        <taxon>Euteleostomi</taxon>
        <taxon>Lepidosauria</taxon>
        <taxon>Squamata</taxon>
        <taxon>Bifurcata</taxon>
        <taxon>Unidentata</taxon>
        <taxon>Episquamata</taxon>
        <taxon>Toxicofera</taxon>
        <taxon>Iguania</taxon>
        <taxon>Acrodonta</taxon>
        <taxon>Agamidae</taxon>
        <taxon>Amphibolurinae</taxon>
        <taxon>Pogona</taxon>
    </lineage>
</organism>
<evidence type="ECO:0000259" key="7">
    <source>
        <dbReference type="PROSITE" id="PS51469"/>
    </source>
</evidence>
<keyword evidence="8" id="KW-1185">Reference proteome</keyword>
<protein>
    <submittedName>
        <fullName evidence="9">SUN domain-containing protein 3-like</fullName>
    </submittedName>
</protein>
<feature type="compositionally biased region" description="Low complexity" evidence="5">
    <location>
        <begin position="69"/>
        <end position="79"/>
    </location>
</feature>
<sequence length="463" mass="51388">MKNPSNCHFTFYKMNGKRSTRRSGDQQTQVSQDNSNVCDGSSSGSMGSSGIQTRSWYLRSSVGNCPRNATASSSQTTSSDEGQENGGTSPTSCRTAIFTREVIERETSSSTLSSGCSTASQRSVLKTICSLPGLVIMSAFCLPVYLLQSCICIKDQFTMANCVKALKFLIVAVPIICGAIYCFCQYVKLSDGLSSKELTQLYETELKSLWKSQNLLQEQIHEIQSLKKETDHLHAEISGINKGILHSVKQILEENDIPGENKDQVLAMINLAFKKIYEDHVQMADWAKKTIGATIDKDRTSKSYEPEAVQNCWFKSLFMIAAKPPSTVLEPDVNPGNCWAFQGTEGQIVIKLPEKIQPTAVTVQHITKAISPSNGVTSALKDFLVYGIDDETDEETLLGTFMYDIEKEPIQTFQLKNEEAKQFLCIKFKVQNNWGNVEFTCIYRLRVHGKKATNLDAFNEGKG</sequence>
<dbReference type="PANTHER" id="PTHR12911">
    <property type="entry name" value="SAD1/UNC-84-LIKE PROTEIN-RELATED"/>
    <property type="match status" value="1"/>
</dbReference>
<dbReference type="InterPro" id="IPR045119">
    <property type="entry name" value="SUN1-5"/>
</dbReference>
<evidence type="ECO:0000256" key="2">
    <source>
        <dbReference type="ARBA" id="ARBA00022692"/>
    </source>
</evidence>
<evidence type="ECO:0000256" key="3">
    <source>
        <dbReference type="ARBA" id="ARBA00022989"/>
    </source>
</evidence>
<feature type="compositionally biased region" description="Low complexity" evidence="5">
    <location>
        <begin position="40"/>
        <end position="50"/>
    </location>
</feature>
<feature type="region of interest" description="Disordered" evidence="5">
    <location>
        <begin position="67"/>
        <end position="92"/>
    </location>
</feature>
<feature type="transmembrane region" description="Helical" evidence="6">
    <location>
        <begin position="131"/>
        <end position="153"/>
    </location>
</feature>
<comment type="subcellular location">
    <subcellularLocation>
        <location evidence="1">Nucleus inner membrane</location>
    </subcellularLocation>
</comment>
<dbReference type="PROSITE" id="PS51469">
    <property type="entry name" value="SUN"/>
    <property type="match status" value="1"/>
</dbReference>
<dbReference type="RefSeq" id="XP_072845045.1">
    <property type="nucleotide sequence ID" value="XM_072988944.1"/>
</dbReference>
<dbReference type="Gene3D" id="2.60.120.260">
    <property type="entry name" value="Galactose-binding domain-like"/>
    <property type="match status" value="1"/>
</dbReference>
<feature type="compositionally biased region" description="Polar residues" evidence="5">
    <location>
        <begin position="25"/>
        <end position="39"/>
    </location>
</feature>
<keyword evidence="2 6" id="KW-0812">Transmembrane</keyword>
<keyword evidence="4 6" id="KW-0472">Membrane</keyword>
<dbReference type="GeneID" id="110070051"/>
<name>A0ABM5FI32_9SAUR</name>